<feature type="domain" description="NodB homology" evidence="3">
    <location>
        <begin position="319"/>
        <end position="496"/>
    </location>
</feature>
<sequence>MQRSVRFLLAWVLILALTISTLALPRLQESTGGSVPSTGSVLVLQGESSWGLLDGRMTATTGSRYAQNGVQLVPLAQTAAALGGTVTTDGGAVTVQYRNRILTFTEGSWSAQSESEPVALSTTPVTVDGVFHVPAVSLSHLGWTVHTTGYYDGDLVLLSRTSLPEDRLEASLSSALESLGPNAGLFPSSSVLLRLDSRWSVQNGKTTAMSETTDAVTPTRSGSTILMPLNACAPALGYTVTPSGGGYLVTGHGTSLTFSQAMVSTADVTAKLGGHVYLDDASGAIVISAYSLDAKLSLRSTALEQAGQLTLLDSELAKGYIALTFDDGPSGSISSTLLDGLKARNAHATFFLCNYRISTFPQTMERYLAEGHEIANHSATHANLSTASSSKLAQEIDTTNRTITQRTGVTPTLMRPPGGAYDSDVLAALKSRGMSCILWSLDPMDWKLRNTEKIVQAVVSQVEDGDIVLLHDMSNASVQAALQIIDILQAKGYRFVTVSELAEIKGVTLQPGQVYYGFTD</sequence>
<dbReference type="SUPFAM" id="SSF55383">
    <property type="entry name" value="Copper amine oxidase, domain N"/>
    <property type="match status" value="1"/>
</dbReference>
<evidence type="ECO:0000313" key="5">
    <source>
        <dbReference type="Proteomes" id="UP000886741"/>
    </source>
</evidence>
<dbReference type="Pfam" id="PF07833">
    <property type="entry name" value="Cu_amine_oxidN1"/>
    <property type="match status" value="1"/>
</dbReference>
<dbReference type="Pfam" id="PF01522">
    <property type="entry name" value="Polysacc_deac_1"/>
    <property type="match status" value="1"/>
</dbReference>
<evidence type="ECO:0000313" key="4">
    <source>
        <dbReference type="EMBL" id="HIS65114.1"/>
    </source>
</evidence>
<dbReference type="Gene3D" id="3.20.20.370">
    <property type="entry name" value="Glycoside hydrolase/deacetylase"/>
    <property type="match status" value="1"/>
</dbReference>
<evidence type="ECO:0000256" key="1">
    <source>
        <dbReference type="ARBA" id="ARBA00022723"/>
    </source>
</evidence>
<dbReference type="EMBL" id="DVJJ01000108">
    <property type="protein sequence ID" value="HIS65114.1"/>
    <property type="molecule type" value="Genomic_DNA"/>
</dbReference>
<dbReference type="SUPFAM" id="SSF88713">
    <property type="entry name" value="Glycoside hydrolase/deacetylase"/>
    <property type="match status" value="1"/>
</dbReference>
<evidence type="ECO:0000256" key="2">
    <source>
        <dbReference type="ARBA" id="ARBA00022801"/>
    </source>
</evidence>
<keyword evidence="2" id="KW-0378">Hydrolase</keyword>
<comment type="caution">
    <text evidence="4">The sequence shown here is derived from an EMBL/GenBank/DDBJ whole genome shotgun (WGS) entry which is preliminary data.</text>
</comment>
<dbReference type="PANTHER" id="PTHR10587">
    <property type="entry name" value="GLYCOSYL TRANSFERASE-RELATED"/>
    <property type="match status" value="1"/>
</dbReference>
<evidence type="ECO:0000259" key="3">
    <source>
        <dbReference type="PROSITE" id="PS51677"/>
    </source>
</evidence>
<dbReference type="PROSITE" id="PS51677">
    <property type="entry name" value="NODB"/>
    <property type="match status" value="1"/>
</dbReference>
<dbReference type="PANTHER" id="PTHR10587:SF133">
    <property type="entry name" value="CHITIN DEACETYLASE 1-RELATED"/>
    <property type="match status" value="1"/>
</dbReference>
<dbReference type="InterPro" id="IPR002509">
    <property type="entry name" value="NODB_dom"/>
</dbReference>
<proteinExistence type="predicted"/>
<protein>
    <submittedName>
        <fullName evidence="4">Polysaccharide deacetylase family protein</fullName>
    </submittedName>
</protein>
<reference evidence="4" key="1">
    <citation type="submission" date="2020-10" db="EMBL/GenBank/DDBJ databases">
        <authorList>
            <person name="Gilroy R."/>
        </authorList>
    </citation>
    <scope>NUCLEOTIDE SEQUENCE</scope>
    <source>
        <strain evidence="4">ChiBcec16-1751</strain>
    </source>
</reference>
<organism evidence="4 5">
    <name type="scientific">Candidatus Avoscillospira avistercoris</name>
    <dbReference type="NCBI Taxonomy" id="2840707"/>
    <lineage>
        <taxon>Bacteria</taxon>
        <taxon>Bacillati</taxon>
        <taxon>Bacillota</taxon>
        <taxon>Clostridia</taxon>
        <taxon>Eubacteriales</taxon>
        <taxon>Oscillospiraceae</taxon>
        <taxon>Oscillospiraceae incertae sedis</taxon>
        <taxon>Candidatus Avoscillospira</taxon>
    </lineage>
</organism>
<gene>
    <name evidence="4" type="ORF">IAA83_07070</name>
</gene>
<reference evidence="4" key="2">
    <citation type="journal article" date="2021" name="PeerJ">
        <title>Extensive microbial diversity within the chicken gut microbiome revealed by metagenomics and culture.</title>
        <authorList>
            <person name="Gilroy R."/>
            <person name="Ravi A."/>
            <person name="Getino M."/>
            <person name="Pursley I."/>
            <person name="Horton D.L."/>
            <person name="Alikhan N.F."/>
            <person name="Baker D."/>
            <person name="Gharbi K."/>
            <person name="Hall N."/>
            <person name="Watson M."/>
            <person name="Adriaenssens E.M."/>
            <person name="Foster-Nyarko E."/>
            <person name="Jarju S."/>
            <person name="Secka A."/>
            <person name="Antonio M."/>
            <person name="Oren A."/>
            <person name="Chaudhuri R.R."/>
            <person name="La Ragione R."/>
            <person name="Hildebrand F."/>
            <person name="Pallen M.J."/>
        </authorList>
    </citation>
    <scope>NUCLEOTIDE SEQUENCE</scope>
    <source>
        <strain evidence="4">ChiBcec16-1751</strain>
    </source>
</reference>
<dbReference type="InterPro" id="IPR012854">
    <property type="entry name" value="Cu_amine_oxidase-like_N"/>
</dbReference>
<dbReference type="GO" id="GO:0016020">
    <property type="term" value="C:membrane"/>
    <property type="evidence" value="ECO:0007669"/>
    <property type="project" value="TreeGrafter"/>
</dbReference>
<dbReference type="InterPro" id="IPR050248">
    <property type="entry name" value="Polysacc_deacetylase_ArnD"/>
</dbReference>
<dbReference type="InterPro" id="IPR036582">
    <property type="entry name" value="Mao_N_sf"/>
</dbReference>
<dbReference type="InterPro" id="IPR011330">
    <property type="entry name" value="Glyco_hydro/deAcase_b/a-brl"/>
</dbReference>
<dbReference type="Proteomes" id="UP000886741">
    <property type="component" value="Unassembled WGS sequence"/>
</dbReference>
<dbReference type="AlphaFoldDB" id="A0A9D1FA08"/>
<name>A0A9D1FA08_9FIRM</name>
<dbReference type="GO" id="GO:0046872">
    <property type="term" value="F:metal ion binding"/>
    <property type="evidence" value="ECO:0007669"/>
    <property type="project" value="UniProtKB-KW"/>
</dbReference>
<accession>A0A9D1FA08</accession>
<keyword evidence="1" id="KW-0479">Metal-binding</keyword>
<dbReference type="GO" id="GO:0016810">
    <property type="term" value="F:hydrolase activity, acting on carbon-nitrogen (but not peptide) bonds"/>
    <property type="evidence" value="ECO:0007669"/>
    <property type="project" value="InterPro"/>
</dbReference>
<dbReference type="GO" id="GO:0005975">
    <property type="term" value="P:carbohydrate metabolic process"/>
    <property type="evidence" value="ECO:0007669"/>
    <property type="project" value="InterPro"/>
</dbReference>